<protein>
    <submittedName>
        <fullName evidence="2">Uncharacterized protein</fullName>
    </submittedName>
</protein>
<evidence type="ECO:0000313" key="2">
    <source>
        <dbReference type="EMBL" id="KAK8227370.1"/>
    </source>
</evidence>
<accession>A0ABR1YFQ0</accession>
<sequence length="318" mass="35146">MPGKAMERLMKLVRQRSTRHLLRRRSRKTTHFGPGSALRLSTTCLIPSPSPSPKANYQSSPHTEQQVEGDRQAQLGSQENVPMVMTTTTTTTESTSAPSHTTDTGVLSASTKTVDHCFASPLEATHHSIPVVATLSHQPTTPINGDNPASQDSQASPEPSESPIRLFFCVGRSIQNGERGDDPEALSVWTVTRRHAIPPGQRSEALKKQLRHANKRVVAEVSVFSRDEMGYASGRLVEKRQLLTLYASQMDWEDFLMESMANGWKNIIGDRMEAWLADAASTIDYDFYARWHCLDSTIAYSGHGGDYYDILSSPPGSF</sequence>
<organism evidence="2 3">
    <name type="scientific">Phyllosticta capitalensis</name>
    <dbReference type="NCBI Taxonomy" id="121624"/>
    <lineage>
        <taxon>Eukaryota</taxon>
        <taxon>Fungi</taxon>
        <taxon>Dikarya</taxon>
        <taxon>Ascomycota</taxon>
        <taxon>Pezizomycotina</taxon>
        <taxon>Dothideomycetes</taxon>
        <taxon>Dothideomycetes incertae sedis</taxon>
        <taxon>Botryosphaeriales</taxon>
        <taxon>Phyllostictaceae</taxon>
        <taxon>Phyllosticta</taxon>
    </lineage>
</organism>
<reference evidence="2 3" key="1">
    <citation type="submission" date="2024-04" db="EMBL/GenBank/DDBJ databases">
        <title>Phyllosticta paracitricarpa is synonymous to the EU quarantine fungus P. citricarpa based on phylogenomic analyses.</title>
        <authorList>
            <consortium name="Lawrence Berkeley National Laboratory"/>
            <person name="Van Ingen-Buijs V.A."/>
            <person name="Van Westerhoven A.C."/>
            <person name="Haridas S."/>
            <person name="Skiadas P."/>
            <person name="Martin F."/>
            <person name="Groenewald J.Z."/>
            <person name="Crous P.W."/>
            <person name="Seidl M.F."/>
        </authorList>
    </citation>
    <scope>NUCLEOTIDE SEQUENCE [LARGE SCALE GENOMIC DNA]</scope>
    <source>
        <strain evidence="2 3">CBS 123374</strain>
    </source>
</reference>
<dbReference type="Proteomes" id="UP001492380">
    <property type="component" value="Unassembled WGS sequence"/>
</dbReference>
<evidence type="ECO:0000256" key="1">
    <source>
        <dbReference type="SAM" id="MobiDB-lite"/>
    </source>
</evidence>
<comment type="caution">
    <text evidence="2">The sequence shown here is derived from an EMBL/GenBank/DDBJ whole genome shotgun (WGS) entry which is preliminary data.</text>
</comment>
<dbReference type="EMBL" id="JBBWRZ010000010">
    <property type="protein sequence ID" value="KAK8227370.1"/>
    <property type="molecule type" value="Genomic_DNA"/>
</dbReference>
<feature type="compositionally biased region" description="Polar residues" evidence="1">
    <location>
        <begin position="137"/>
        <end position="159"/>
    </location>
</feature>
<keyword evidence="3" id="KW-1185">Reference proteome</keyword>
<gene>
    <name evidence="2" type="ORF">HDK90DRAFT_513905</name>
</gene>
<feature type="region of interest" description="Disordered" evidence="1">
    <location>
        <begin position="46"/>
        <end position="80"/>
    </location>
</feature>
<name>A0ABR1YFQ0_9PEZI</name>
<proteinExistence type="predicted"/>
<feature type="region of interest" description="Disordered" evidence="1">
    <location>
        <begin position="137"/>
        <end position="161"/>
    </location>
</feature>
<evidence type="ECO:0000313" key="3">
    <source>
        <dbReference type="Proteomes" id="UP001492380"/>
    </source>
</evidence>
<feature type="compositionally biased region" description="Polar residues" evidence="1">
    <location>
        <begin position="53"/>
        <end position="66"/>
    </location>
</feature>